<accession>A0A2W0CS36</accession>
<evidence type="ECO:0000256" key="8">
    <source>
        <dbReference type="ARBA" id="ARBA00022989"/>
    </source>
</evidence>
<feature type="transmembrane region" description="Helical" evidence="15">
    <location>
        <begin position="791"/>
        <end position="812"/>
    </location>
</feature>
<keyword evidence="12" id="KW-0739">Sodium transport</keyword>
<feature type="transmembrane region" description="Helical" evidence="15">
    <location>
        <begin position="729"/>
        <end position="751"/>
    </location>
</feature>
<comment type="subcellular location">
    <subcellularLocation>
        <location evidence="1">Cell membrane</location>
        <topology evidence="1">Multi-pass membrane protein</topology>
    </subcellularLocation>
    <subcellularLocation>
        <location evidence="13">Membrane</location>
        <topology evidence="13">Multi-pass membrane protein</topology>
    </subcellularLocation>
</comment>
<evidence type="ECO:0000256" key="4">
    <source>
        <dbReference type="ARBA" id="ARBA00022449"/>
    </source>
</evidence>
<feature type="transmembrane region" description="Helical" evidence="15">
    <location>
        <begin position="315"/>
        <end position="343"/>
    </location>
</feature>
<evidence type="ECO:0000313" key="22">
    <source>
        <dbReference type="Proteomes" id="UP000247459"/>
    </source>
</evidence>
<dbReference type="EMBL" id="PRLG01000029">
    <property type="protein sequence ID" value="PYY26521.1"/>
    <property type="molecule type" value="Genomic_DNA"/>
</dbReference>
<evidence type="ECO:0000259" key="19">
    <source>
        <dbReference type="Pfam" id="PF13244"/>
    </source>
</evidence>
<evidence type="ECO:0000256" key="11">
    <source>
        <dbReference type="ARBA" id="ARBA00023136"/>
    </source>
</evidence>
<dbReference type="InterPro" id="IPR001750">
    <property type="entry name" value="ND/Mrp_TM"/>
</dbReference>
<evidence type="ECO:0000313" key="21">
    <source>
        <dbReference type="EMBL" id="PYY26521.1"/>
    </source>
</evidence>
<dbReference type="InterPro" id="IPR046806">
    <property type="entry name" value="MrpA_C/MbhE"/>
</dbReference>
<keyword evidence="3" id="KW-0813">Transport</keyword>
<comment type="caution">
    <text evidence="21">The sequence shown here is derived from an EMBL/GenBank/DDBJ whole genome shotgun (WGS) entry which is preliminary data.</text>
</comment>
<feature type="transmembrane region" description="Helical" evidence="15">
    <location>
        <begin position="127"/>
        <end position="143"/>
    </location>
</feature>
<evidence type="ECO:0000256" key="15">
    <source>
        <dbReference type="SAM" id="Phobius"/>
    </source>
</evidence>
<dbReference type="Pfam" id="PF20501">
    <property type="entry name" value="MbhE"/>
    <property type="match status" value="1"/>
</dbReference>
<dbReference type="PRINTS" id="PR01434">
    <property type="entry name" value="NADHDHGNASE5"/>
</dbReference>
<evidence type="ECO:0000256" key="3">
    <source>
        <dbReference type="ARBA" id="ARBA00022448"/>
    </source>
</evidence>
<dbReference type="PANTHER" id="PTHR43373">
    <property type="entry name" value="NA(+)/H(+) ANTIPORTER SUBUNIT"/>
    <property type="match status" value="1"/>
</dbReference>
<keyword evidence="4" id="KW-0050">Antiport</keyword>
<name>A0A2W0CS36_9BACL</name>
<dbReference type="GO" id="GO:0005886">
    <property type="term" value="C:plasma membrane"/>
    <property type="evidence" value="ECO:0007669"/>
    <property type="project" value="UniProtKB-SubCell"/>
</dbReference>
<feature type="transmembrane region" description="Helical" evidence="15">
    <location>
        <begin position="645"/>
        <end position="663"/>
    </location>
</feature>
<sequence length="999" mass="110023">MSVVQRELQLEIGGVILSLLHLAVIFPFAMGILLTMLNRFFRRIHMGWPVLIVPALLFGYFASLIPSVSQRNMISGYVPWIPSLDIGFNLYLDGLSLLLTLLITGIGVLVVFYSIYYMDKKEDLNRFYLYLLMFMGAMLGVVLSDNMIVLYGFWELTSITSFLLIAFHYKRKASTSGAQKSFLITVFGGFAMLAGFMMMYLMTGTFSIRATITEWGQIQDSALFLPALVLILIGAFTKSAQFPFHIWLPDAMEAPTPVSAYLHSATMVKAGLYVIARFTPIFGGEGTWFWLVTGVGLLTLCYGSFLAVKKNDLKAILAYSTISQLGLIMSLLGVGSAALYFGYGDSSAVYTVAITAALLHLFNHATFKAALFMVVGIVDHETGTRDIRKLGGLASFMPITFTVALVGALAMAGIPPFNGFLSKELFFQAMVEVTHLRIFGLGSWSILLPVLAWLASVFTLIYALIIVFKTFLGNRRTELPAEKLHEAPVGMLIPPVILGVLVITFGLFPDLLAGSLIEPAMASVLPALLDGNEHFDVHFSLWHGITPELIMTIGVIILGIMLYKLLPRWRNVYEHYPQGLTINNMYHVILDNVQHYARKWTEAYMNGSVRNYLVYIFSFTVALLGYAFFRSGENITWNFKGHAPFSFYEAVLLVALIAAAVSIPFAKNRLSAVIMTGAVGYLVTLLFVLFRAPDLALTQMIVETVSVALFLLCFYHLPELQRGRSSRRYLNVNMIVAIAVGIVMTFVALAASGTASLESISNFFIQESYDLAGGKNVVNVLLVDFRGFDTILEIMVLGVASLSIYSMINLNLEAKDLGARLKFRKKEETKDNDNLDEEADNTKKYGNQERSSSTWDTVPLQSNDVLLQTTTKVVVFIILTFALHLFFAGHHNPGGGFIGGLVTAAALVLIALAFSTDTVRKALPIDFRTLTAVGLAIALLTGAGSFLFGVPFLSQTFGYFELPLLGETELATAMLFDLGVYIAVLGVTMTIILQIGEDR</sequence>
<feature type="region of interest" description="Disordered" evidence="14">
    <location>
        <begin position="829"/>
        <end position="855"/>
    </location>
</feature>
<evidence type="ECO:0000256" key="7">
    <source>
        <dbReference type="ARBA" id="ARBA00022781"/>
    </source>
</evidence>
<dbReference type="GO" id="GO:0006814">
    <property type="term" value="P:sodium ion transport"/>
    <property type="evidence" value="ECO:0007669"/>
    <property type="project" value="UniProtKB-KW"/>
</dbReference>
<dbReference type="InterPro" id="IPR025383">
    <property type="entry name" value="MrpA_C/MbhD"/>
</dbReference>
<dbReference type="PANTHER" id="PTHR43373:SF1">
    <property type="entry name" value="NA(+)_H(+) ANTIPORTER SUBUNIT A"/>
    <property type="match status" value="1"/>
</dbReference>
<organism evidence="21 22">
    <name type="scientific">Paenibacillus illinoisensis</name>
    <dbReference type="NCBI Taxonomy" id="59845"/>
    <lineage>
        <taxon>Bacteria</taxon>
        <taxon>Bacillati</taxon>
        <taxon>Bacillota</taxon>
        <taxon>Bacilli</taxon>
        <taxon>Bacillales</taxon>
        <taxon>Paenibacillaceae</taxon>
        <taxon>Paenibacillus</taxon>
    </lineage>
</organism>
<comment type="similarity">
    <text evidence="2">Belongs to the CPA3 antiporters (TC 2.A.63) subunit A family.</text>
</comment>
<feature type="transmembrane region" description="Helical" evidence="15">
    <location>
        <begin position="46"/>
        <end position="68"/>
    </location>
</feature>
<keyword evidence="10" id="KW-0406">Ion transport</keyword>
<feature type="transmembrane region" description="Helical" evidence="15">
    <location>
        <begin position="927"/>
        <end position="950"/>
    </location>
</feature>
<dbReference type="Pfam" id="PF00361">
    <property type="entry name" value="Proton_antipo_M"/>
    <property type="match status" value="1"/>
</dbReference>
<evidence type="ECO:0000256" key="9">
    <source>
        <dbReference type="ARBA" id="ARBA00023053"/>
    </source>
</evidence>
<feature type="transmembrane region" description="Helical" evidence="15">
    <location>
        <begin position="390"/>
        <end position="414"/>
    </location>
</feature>
<feature type="transmembrane region" description="Helical" evidence="15">
    <location>
        <begin position="696"/>
        <end position="717"/>
    </location>
</feature>
<keyword evidence="7" id="KW-0375">Hydrogen ion transport</keyword>
<dbReference type="EC" id="1.6.5.3" evidence="21"/>
<reference evidence="21 22" key="1">
    <citation type="submission" date="2018-01" db="EMBL/GenBank/DDBJ databases">
        <title>Genome sequence of the PGP bacterium Paenibacillus illinoisensis E3.</title>
        <authorList>
            <person name="Rolli E."/>
            <person name="Marasco R."/>
            <person name="Bessem C."/>
            <person name="Michoud G."/>
            <person name="Gaiarsa S."/>
            <person name="Borin S."/>
            <person name="Daffonchio D."/>
        </authorList>
    </citation>
    <scope>NUCLEOTIDE SEQUENCE [LARGE SCALE GENOMIC DNA]</scope>
    <source>
        <strain evidence="21 22">E3</strain>
    </source>
</reference>
<evidence type="ECO:0000256" key="10">
    <source>
        <dbReference type="ARBA" id="ARBA00023065"/>
    </source>
</evidence>
<keyword evidence="9" id="KW-0915">Sodium</keyword>
<feature type="transmembrane region" description="Helical" evidence="15">
    <location>
        <begin position="896"/>
        <end position="915"/>
    </location>
</feature>
<dbReference type="AlphaFoldDB" id="A0A2W0CS36"/>
<keyword evidence="21" id="KW-0560">Oxidoreductase</keyword>
<gene>
    <name evidence="21" type="ORF">PIL02S_05931</name>
</gene>
<evidence type="ECO:0000259" key="20">
    <source>
        <dbReference type="Pfam" id="PF20501"/>
    </source>
</evidence>
<feature type="transmembrane region" description="Helical" evidence="15">
    <location>
        <begin position="670"/>
        <end position="690"/>
    </location>
</feature>
<feature type="transmembrane region" description="Helical" evidence="15">
    <location>
        <begin position="88"/>
        <end position="115"/>
    </location>
</feature>
<feature type="transmembrane region" description="Helical" evidence="15">
    <location>
        <begin position="181"/>
        <end position="201"/>
    </location>
</feature>
<evidence type="ECO:0000259" key="16">
    <source>
        <dbReference type="Pfam" id="PF00361"/>
    </source>
</evidence>
<dbReference type="InterPro" id="IPR005663">
    <property type="entry name" value="MrpA/MnhA1/PhaAB"/>
</dbReference>
<evidence type="ECO:0000256" key="1">
    <source>
        <dbReference type="ARBA" id="ARBA00004651"/>
    </source>
</evidence>
<feature type="domain" description="MrpA C-terminal/MbhE" evidence="20">
    <location>
        <begin position="733"/>
        <end position="808"/>
    </location>
</feature>
<evidence type="ECO:0000256" key="2">
    <source>
        <dbReference type="ARBA" id="ARBA00008483"/>
    </source>
</evidence>
<dbReference type="Pfam" id="PF04039">
    <property type="entry name" value="MnhB"/>
    <property type="match status" value="1"/>
</dbReference>
<feature type="domain" description="Na+/H+ antiporter MnhB subunit-related protein" evidence="18">
    <location>
        <begin position="867"/>
        <end position="990"/>
    </location>
</feature>
<feature type="transmembrane region" description="Helical" evidence="15">
    <location>
        <begin position="258"/>
        <end position="276"/>
    </location>
</feature>
<evidence type="ECO:0000259" key="18">
    <source>
        <dbReference type="Pfam" id="PF04039"/>
    </source>
</evidence>
<dbReference type="GO" id="GO:1902600">
    <property type="term" value="P:proton transmembrane transport"/>
    <property type="evidence" value="ECO:0007669"/>
    <property type="project" value="UniProtKB-KW"/>
</dbReference>
<dbReference type="Proteomes" id="UP000247459">
    <property type="component" value="Unassembled WGS sequence"/>
</dbReference>
<dbReference type="InterPro" id="IPR007182">
    <property type="entry name" value="MnhB"/>
</dbReference>
<evidence type="ECO:0000259" key="17">
    <source>
        <dbReference type="Pfam" id="PF00662"/>
    </source>
</evidence>
<feature type="transmembrane region" description="Helical" evidence="15">
    <location>
        <begin position="288"/>
        <end position="308"/>
    </location>
</feature>
<feature type="transmembrane region" description="Helical" evidence="15">
    <location>
        <begin position="489"/>
        <end position="508"/>
    </location>
</feature>
<evidence type="ECO:0000256" key="13">
    <source>
        <dbReference type="RuleBase" id="RU000320"/>
    </source>
</evidence>
<keyword evidence="11 15" id="KW-0472">Membrane</keyword>
<dbReference type="NCBIfam" id="NF009223">
    <property type="entry name" value="PRK12573.1"/>
    <property type="match status" value="1"/>
</dbReference>
<feature type="transmembrane region" description="Helical" evidence="15">
    <location>
        <begin position="612"/>
        <end position="629"/>
    </location>
</feature>
<feature type="transmembrane region" description="Helical" evidence="15">
    <location>
        <begin position="149"/>
        <end position="169"/>
    </location>
</feature>
<evidence type="ECO:0000256" key="14">
    <source>
        <dbReference type="SAM" id="MobiDB-lite"/>
    </source>
</evidence>
<feature type="domain" description="MrpA C-terminal/MbhD" evidence="19">
    <location>
        <begin position="655"/>
        <end position="719"/>
    </location>
</feature>
<feature type="transmembrane region" description="Helical" evidence="15">
    <location>
        <begin position="12"/>
        <end position="34"/>
    </location>
</feature>
<evidence type="ECO:0000256" key="12">
    <source>
        <dbReference type="ARBA" id="ARBA00023201"/>
    </source>
</evidence>
<dbReference type="InterPro" id="IPR050616">
    <property type="entry name" value="CPA3_Na-H_Antiporter_A"/>
</dbReference>
<dbReference type="GO" id="GO:0015297">
    <property type="term" value="F:antiporter activity"/>
    <property type="evidence" value="ECO:0007669"/>
    <property type="project" value="UniProtKB-KW"/>
</dbReference>
<feature type="domain" description="NADH-Ubiquinone oxidoreductase (complex I) chain 5 N-terminal" evidence="17">
    <location>
        <begin position="81"/>
        <end position="128"/>
    </location>
</feature>
<protein>
    <submittedName>
        <fullName evidence="21">Monovalent cation-H+ antiporter subunit 1</fullName>
        <ecNumber evidence="21">1.6.5.3</ecNumber>
    </submittedName>
</protein>
<proteinExistence type="inferred from homology"/>
<evidence type="ECO:0000256" key="5">
    <source>
        <dbReference type="ARBA" id="ARBA00022475"/>
    </source>
</evidence>
<feature type="transmembrane region" description="Helical" evidence="15">
    <location>
        <begin position="349"/>
        <end position="378"/>
    </location>
</feature>
<keyword evidence="5" id="KW-1003">Cell membrane</keyword>
<keyword evidence="6 13" id="KW-0812">Transmembrane</keyword>
<feature type="transmembrane region" description="Helical" evidence="15">
    <location>
        <begin position="549"/>
        <end position="566"/>
    </location>
</feature>
<dbReference type="Pfam" id="PF13244">
    <property type="entry name" value="MbhD"/>
    <property type="match status" value="1"/>
</dbReference>
<dbReference type="NCBIfam" id="NF009285">
    <property type="entry name" value="PRK12645.1"/>
    <property type="match status" value="1"/>
</dbReference>
<feature type="transmembrane region" description="Helical" evidence="15">
    <location>
        <begin position="873"/>
        <end position="890"/>
    </location>
</feature>
<dbReference type="InterPro" id="IPR001516">
    <property type="entry name" value="Proton_antipo_N"/>
</dbReference>
<feature type="transmembrane region" description="Helical" evidence="15">
    <location>
        <begin position="221"/>
        <end position="237"/>
    </location>
</feature>
<dbReference type="NCBIfam" id="TIGR00940">
    <property type="entry name" value="2a6301s01"/>
    <property type="match status" value="1"/>
</dbReference>
<keyword evidence="8 15" id="KW-1133">Transmembrane helix</keyword>
<evidence type="ECO:0000256" key="6">
    <source>
        <dbReference type="ARBA" id="ARBA00022692"/>
    </source>
</evidence>
<dbReference type="GO" id="GO:0016491">
    <property type="term" value="F:oxidoreductase activity"/>
    <property type="evidence" value="ECO:0007669"/>
    <property type="project" value="UniProtKB-KW"/>
</dbReference>
<dbReference type="Pfam" id="PF00662">
    <property type="entry name" value="Proton_antipo_N"/>
    <property type="match status" value="1"/>
</dbReference>
<feature type="transmembrane region" description="Helical" evidence="15">
    <location>
        <begin position="446"/>
        <end position="468"/>
    </location>
</feature>
<feature type="domain" description="NADH:quinone oxidoreductase/Mrp antiporter transmembrane" evidence="16">
    <location>
        <begin position="144"/>
        <end position="446"/>
    </location>
</feature>
<feature type="transmembrane region" description="Helical" evidence="15">
    <location>
        <begin position="970"/>
        <end position="993"/>
    </location>
</feature>